<dbReference type="OrthoDB" id="4457864at2"/>
<reference evidence="2 3" key="1">
    <citation type="journal article" date="2015" name="Genome Announc.">
        <title>Genome Assemblies of Three Soil-Associated Devosia species: D. insulae, D. limi, and D. soli.</title>
        <authorList>
            <person name="Hassan Y.I."/>
            <person name="Lepp D."/>
            <person name="Zhou T."/>
        </authorList>
    </citation>
    <scope>NUCLEOTIDE SEQUENCE [LARGE SCALE GENOMIC DNA]</scope>
    <source>
        <strain evidence="2 3">DS-56</strain>
    </source>
</reference>
<organism evidence="2 3">
    <name type="scientific">Devosia insulae DS-56</name>
    <dbReference type="NCBI Taxonomy" id="1116389"/>
    <lineage>
        <taxon>Bacteria</taxon>
        <taxon>Pseudomonadati</taxon>
        <taxon>Pseudomonadota</taxon>
        <taxon>Alphaproteobacteria</taxon>
        <taxon>Hyphomicrobiales</taxon>
        <taxon>Devosiaceae</taxon>
        <taxon>Devosia</taxon>
    </lineage>
</organism>
<feature type="domain" description="HTH luxR-type" evidence="1">
    <location>
        <begin position="256"/>
        <end position="313"/>
    </location>
</feature>
<evidence type="ECO:0000313" key="3">
    <source>
        <dbReference type="Proteomes" id="UP000095463"/>
    </source>
</evidence>
<evidence type="ECO:0000313" key="2">
    <source>
        <dbReference type="EMBL" id="OEO29946.1"/>
    </source>
</evidence>
<gene>
    <name evidence="2" type="ORF">VW23_023720</name>
</gene>
<dbReference type="Gene3D" id="1.10.10.10">
    <property type="entry name" value="Winged helix-like DNA-binding domain superfamily/Winged helix DNA-binding domain"/>
    <property type="match status" value="1"/>
</dbReference>
<protein>
    <recommendedName>
        <fullName evidence="1">HTH luxR-type domain-containing protein</fullName>
    </recommendedName>
</protein>
<dbReference type="SMART" id="SM00421">
    <property type="entry name" value="HTH_LUXR"/>
    <property type="match status" value="1"/>
</dbReference>
<dbReference type="SUPFAM" id="SSF54427">
    <property type="entry name" value="NTF2-like"/>
    <property type="match status" value="1"/>
</dbReference>
<dbReference type="InterPro" id="IPR016032">
    <property type="entry name" value="Sig_transdc_resp-reg_C-effctor"/>
</dbReference>
<dbReference type="GO" id="GO:0006355">
    <property type="term" value="P:regulation of DNA-templated transcription"/>
    <property type="evidence" value="ECO:0007669"/>
    <property type="project" value="InterPro"/>
</dbReference>
<name>A0A1E5XMV3_9HYPH</name>
<sequence>MATSEVDAILAVIEMERKAFSSHDFDSYAEAHHHAPYVSWWNASPIAGNWVRTGWDETAPLARQWLSSTQPETRGGENGIIENLVVRVSDSIAWVSFTRRYPGPVPAHRAGPNPAHQLRILEKHDGKWKIVLDGFLDPSTGAPRTSVLRLDPTGSIVWKNAAADAALAADDDLIVRNGRLHIRNSEADRSLYDGIRWADDLGKQFIPRRGSLPIVLHTGEGRPAKVWWVIGDGGTILFSLGDDGRTDRQLDVAAIIFGLSTAQKAIAGHVIAGRSLEQAAALMGIKESSSRTHLDRVYEKTGVRTQGALIRVLLSVAAPV</sequence>
<comment type="caution">
    <text evidence="2">The sequence shown here is derived from an EMBL/GenBank/DDBJ whole genome shotgun (WGS) entry which is preliminary data.</text>
</comment>
<dbReference type="RefSeq" id="WP_069910836.1">
    <property type="nucleotide sequence ID" value="NZ_LAJE02000244.1"/>
</dbReference>
<accession>A0A1E5XMV3</accession>
<dbReference type="AlphaFoldDB" id="A0A1E5XMV3"/>
<evidence type="ECO:0000259" key="1">
    <source>
        <dbReference type="SMART" id="SM00421"/>
    </source>
</evidence>
<dbReference type="GO" id="GO:0003677">
    <property type="term" value="F:DNA binding"/>
    <property type="evidence" value="ECO:0007669"/>
    <property type="project" value="InterPro"/>
</dbReference>
<dbReference type="Proteomes" id="UP000095463">
    <property type="component" value="Unassembled WGS sequence"/>
</dbReference>
<dbReference type="EMBL" id="LAJE02000244">
    <property type="protein sequence ID" value="OEO29946.1"/>
    <property type="molecule type" value="Genomic_DNA"/>
</dbReference>
<dbReference type="InterPro" id="IPR032710">
    <property type="entry name" value="NTF2-like_dom_sf"/>
</dbReference>
<proteinExistence type="predicted"/>
<keyword evidence="3" id="KW-1185">Reference proteome</keyword>
<dbReference type="InterPro" id="IPR036388">
    <property type="entry name" value="WH-like_DNA-bd_sf"/>
</dbReference>
<dbReference type="SUPFAM" id="SSF46894">
    <property type="entry name" value="C-terminal effector domain of the bipartite response regulators"/>
    <property type="match status" value="1"/>
</dbReference>
<dbReference type="Gene3D" id="3.10.450.50">
    <property type="match status" value="1"/>
</dbReference>
<dbReference type="InterPro" id="IPR000792">
    <property type="entry name" value="Tscrpt_reg_LuxR_C"/>
</dbReference>